<gene>
    <name evidence="3" type="ORF">LSH36_344g01018</name>
</gene>
<feature type="region of interest" description="Disordered" evidence="1">
    <location>
        <begin position="507"/>
        <end position="538"/>
    </location>
</feature>
<feature type="compositionally biased region" description="Polar residues" evidence="1">
    <location>
        <begin position="329"/>
        <end position="339"/>
    </location>
</feature>
<dbReference type="PANTHER" id="PTHR46990">
    <property type="entry name" value="GLUTAREDOXIN DOMAIN-CONTAINING CYSTEINE-RICH PROTEIN 1"/>
    <property type="match status" value="1"/>
</dbReference>
<evidence type="ECO:0000313" key="3">
    <source>
        <dbReference type="EMBL" id="KAK2151958.1"/>
    </source>
</evidence>
<dbReference type="Pfam" id="PF00462">
    <property type="entry name" value="Glutaredoxin"/>
    <property type="match status" value="1"/>
</dbReference>
<accession>A0AAD9N1G5</accession>
<evidence type="ECO:0000259" key="2">
    <source>
        <dbReference type="Pfam" id="PF00462"/>
    </source>
</evidence>
<evidence type="ECO:0000256" key="1">
    <source>
        <dbReference type="SAM" id="MobiDB-lite"/>
    </source>
</evidence>
<dbReference type="GO" id="GO:0007605">
    <property type="term" value="P:sensory perception of sound"/>
    <property type="evidence" value="ECO:0007669"/>
    <property type="project" value="InterPro"/>
</dbReference>
<dbReference type="PANTHER" id="PTHR46990:SF1">
    <property type="entry name" value="GLUTAREDOXIN DOMAIN-CONTAINING CYSTEINE-RICH PROTEIN 1"/>
    <property type="match status" value="1"/>
</dbReference>
<dbReference type="InterPro" id="IPR042797">
    <property type="entry name" value="GRXCR1"/>
</dbReference>
<feature type="compositionally biased region" description="Low complexity" evidence="1">
    <location>
        <begin position="146"/>
        <end position="162"/>
    </location>
</feature>
<dbReference type="EMBL" id="JAODUP010000344">
    <property type="protein sequence ID" value="KAK2151958.1"/>
    <property type="molecule type" value="Genomic_DNA"/>
</dbReference>
<dbReference type="SUPFAM" id="SSF52833">
    <property type="entry name" value="Thioredoxin-like"/>
    <property type="match status" value="1"/>
</dbReference>
<dbReference type="InterPro" id="IPR002109">
    <property type="entry name" value="Glutaredoxin"/>
</dbReference>
<feature type="compositionally biased region" description="Polar residues" evidence="1">
    <location>
        <begin position="194"/>
        <end position="206"/>
    </location>
</feature>
<dbReference type="Proteomes" id="UP001208570">
    <property type="component" value="Unassembled WGS sequence"/>
</dbReference>
<reference evidence="3" key="1">
    <citation type="journal article" date="2023" name="Mol. Biol. Evol.">
        <title>Third-Generation Sequencing Reveals the Adaptive Role of the Epigenome in Three Deep-Sea Polychaetes.</title>
        <authorList>
            <person name="Perez M."/>
            <person name="Aroh O."/>
            <person name="Sun Y."/>
            <person name="Lan Y."/>
            <person name="Juniper S.K."/>
            <person name="Young C.R."/>
            <person name="Angers B."/>
            <person name="Qian P.Y."/>
        </authorList>
    </citation>
    <scope>NUCLEOTIDE SEQUENCE</scope>
    <source>
        <strain evidence="3">P08H-3</strain>
    </source>
</reference>
<comment type="caution">
    <text evidence="3">The sequence shown here is derived from an EMBL/GenBank/DDBJ whole genome shotgun (WGS) entry which is preliminary data.</text>
</comment>
<feature type="region of interest" description="Disordered" evidence="1">
    <location>
        <begin position="146"/>
        <end position="168"/>
    </location>
</feature>
<protein>
    <recommendedName>
        <fullName evidence="2">Glutaredoxin domain-containing protein</fullName>
    </recommendedName>
</protein>
<dbReference type="InterPro" id="IPR036249">
    <property type="entry name" value="Thioredoxin-like_sf"/>
</dbReference>
<dbReference type="AlphaFoldDB" id="A0AAD9N1G5"/>
<feature type="domain" description="Glutaredoxin" evidence="2">
    <location>
        <begin position="710"/>
        <end position="777"/>
    </location>
</feature>
<dbReference type="CDD" id="cd03031">
    <property type="entry name" value="GRX_GRX_like"/>
    <property type="match status" value="1"/>
</dbReference>
<feature type="compositionally biased region" description="Low complexity" evidence="1">
    <location>
        <begin position="340"/>
        <end position="359"/>
    </location>
</feature>
<evidence type="ECO:0000313" key="4">
    <source>
        <dbReference type="Proteomes" id="UP001208570"/>
    </source>
</evidence>
<feature type="compositionally biased region" description="Basic and acidic residues" evidence="1">
    <location>
        <begin position="252"/>
        <end position="263"/>
    </location>
</feature>
<dbReference type="Gene3D" id="3.40.30.10">
    <property type="entry name" value="Glutaredoxin"/>
    <property type="match status" value="1"/>
</dbReference>
<organism evidence="3 4">
    <name type="scientific">Paralvinella palmiformis</name>
    <dbReference type="NCBI Taxonomy" id="53620"/>
    <lineage>
        <taxon>Eukaryota</taxon>
        <taxon>Metazoa</taxon>
        <taxon>Spiralia</taxon>
        <taxon>Lophotrochozoa</taxon>
        <taxon>Annelida</taxon>
        <taxon>Polychaeta</taxon>
        <taxon>Sedentaria</taxon>
        <taxon>Canalipalpata</taxon>
        <taxon>Terebellida</taxon>
        <taxon>Terebelliformia</taxon>
        <taxon>Alvinellidae</taxon>
        <taxon>Paralvinella</taxon>
    </lineage>
</organism>
<feature type="compositionally biased region" description="Polar residues" evidence="1">
    <location>
        <begin position="230"/>
        <end position="251"/>
    </location>
</feature>
<keyword evidence="4" id="KW-1185">Reference proteome</keyword>
<feature type="region of interest" description="Disordered" evidence="1">
    <location>
        <begin position="194"/>
        <end position="217"/>
    </location>
</feature>
<sequence length="865" mass="95517">MFVSHKLECCGSSRVHKASQLSFCRALQWPLCKPNANYRCLHSHLTCHAGAILEILASTTHAKTPGDTKVLIFMARINILSQIGSGWAIIDRAGVVSGLLNTTMAERVDKRVADNRRHITQHYTSTFPAMGTSIYYSAVNKKIPTSAPSTTSITSSTSSTPAPDKPRVVGSLTYRSSVSGVSDLRSIAVGRSTGNFWRGSTVNKTRNGPDRVDGKTPCIGGRSLFVDPVHSQQDSLAPRTATTCQISSKSRGPTESREYRDNVPHNTGPDGDNNRRGDGDDDDPNKCHHQDEINHAAHVDHSYRPSYRQTDGLTVDDKKGGSPGRGDSLNGTTTVSVCDNNTTSSRRNNSTNNSFNHNTPTALARDVIPAIQLGGEGEAEATNENIVGLRHSNQDPERENTDKVIASGKYTSTGRQGERSIQDKEPSLATGNASFISASEINKLDRYIPGDRRSRGTDDYESVLCEGAEVENQSSDTQIKSYTIQQSDMASRKKILTEPPVYENFASARPSPPTAPATGRPLVAPPIPPHKHNGHSQINKEAKQLPNNVQLRDMTGQNGMGEAGLSHTQHNNSNITGNIITSNISHQRAESEYSCNTETSSIMSDSLDSDRSSVVTDPGYRNFFQEKFYMNEHSSDDGEEKLGTSPSGLEHPLLITQRNILKPEEKKITKIISNRGTIRGLKNLVKAGIATYADRRDKNKNYRLLEAGKVVIYTTSVKIIRETHDRCLKVKKILQTHMISYEERDIFMSRKNHEELHDRLSSDHKEVPQVFADGQHIGGLEELENLNESGDLRRVFKQFRRVNRQTACIRCGGYQYIPCTICHGSKKSQNRNYFTEEFSALRCTHCDENGLIKCDMCANGEIMTS</sequence>
<dbReference type="PROSITE" id="PS51354">
    <property type="entry name" value="GLUTAREDOXIN_2"/>
    <property type="match status" value="1"/>
</dbReference>
<feature type="compositionally biased region" description="Basic and acidic residues" evidence="1">
    <location>
        <begin position="272"/>
        <end position="303"/>
    </location>
</feature>
<name>A0AAD9N1G5_9ANNE</name>
<proteinExistence type="predicted"/>
<dbReference type="Pfam" id="PF23733">
    <property type="entry name" value="GRXCR1-2_C"/>
    <property type="match status" value="1"/>
</dbReference>
<feature type="region of interest" description="Disordered" evidence="1">
    <location>
        <begin position="229"/>
        <end position="360"/>
    </location>
</feature>